<protein>
    <submittedName>
        <fullName evidence="6">Response regulator</fullName>
    </submittedName>
</protein>
<dbReference type="FunFam" id="3.40.50.300:FF:000006">
    <property type="entry name" value="DNA-binding transcriptional regulator NtrC"/>
    <property type="match status" value="1"/>
</dbReference>
<dbReference type="SUPFAM" id="SSF46689">
    <property type="entry name" value="Homeodomain-like"/>
    <property type="match status" value="1"/>
</dbReference>
<dbReference type="Proteomes" id="UP000712673">
    <property type="component" value="Unassembled WGS sequence"/>
</dbReference>
<accession>A0A937VZF9</accession>
<evidence type="ECO:0000259" key="5">
    <source>
        <dbReference type="PROSITE" id="PS50110"/>
    </source>
</evidence>
<dbReference type="Pfam" id="PF00158">
    <property type="entry name" value="Sigma54_activat"/>
    <property type="match status" value="1"/>
</dbReference>
<evidence type="ECO:0000256" key="1">
    <source>
        <dbReference type="ARBA" id="ARBA00022741"/>
    </source>
</evidence>
<dbReference type="Pfam" id="PF00072">
    <property type="entry name" value="Response_reg"/>
    <property type="match status" value="1"/>
</dbReference>
<dbReference type="GO" id="GO:0005524">
    <property type="term" value="F:ATP binding"/>
    <property type="evidence" value="ECO:0007669"/>
    <property type="project" value="UniProtKB-KW"/>
</dbReference>
<gene>
    <name evidence="6" type="ORF">FJZ47_08540</name>
</gene>
<evidence type="ECO:0000313" key="6">
    <source>
        <dbReference type="EMBL" id="MBM3223832.1"/>
    </source>
</evidence>
<dbReference type="PROSITE" id="PS50110">
    <property type="entry name" value="RESPONSE_REGULATORY"/>
    <property type="match status" value="1"/>
</dbReference>
<dbReference type="SMART" id="SM00382">
    <property type="entry name" value="AAA"/>
    <property type="match status" value="1"/>
</dbReference>
<dbReference type="PROSITE" id="PS00675">
    <property type="entry name" value="SIGMA54_INTERACT_1"/>
    <property type="match status" value="1"/>
</dbReference>
<dbReference type="PANTHER" id="PTHR32071:SF116">
    <property type="entry name" value="TRANSCRIPTIONAL REGULATORY PROTEIN GLRR"/>
    <property type="match status" value="1"/>
</dbReference>
<dbReference type="EMBL" id="VGLS01000208">
    <property type="protein sequence ID" value="MBM3223832.1"/>
    <property type="molecule type" value="Genomic_DNA"/>
</dbReference>
<dbReference type="Pfam" id="PF25601">
    <property type="entry name" value="AAA_lid_14"/>
    <property type="match status" value="1"/>
</dbReference>
<dbReference type="SUPFAM" id="SSF52540">
    <property type="entry name" value="P-loop containing nucleoside triphosphate hydrolases"/>
    <property type="match status" value="1"/>
</dbReference>
<dbReference type="Gene3D" id="3.40.50.2300">
    <property type="match status" value="1"/>
</dbReference>
<dbReference type="Gene3D" id="3.40.50.300">
    <property type="entry name" value="P-loop containing nucleotide triphosphate hydrolases"/>
    <property type="match status" value="1"/>
</dbReference>
<comment type="caution">
    <text evidence="6">The sequence shown here is derived from an EMBL/GenBank/DDBJ whole genome shotgun (WGS) entry which is preliminary data.</text>
</comment>
<dbReference type="GO" id="GO:0006355">
    <property type="term" value="P:regulation of DNA-templated transcription"/>
    <property type="evidence" value="ECO:0007669"/>
    <property type="project" value="InterPro"/>
</dbReference>
<name>A0A937VZF9_UNCTE</name>
<dbReference type="InterPro" id="IPR011006">
    <property type="entry name" value="CheY-like_superfamily"/>
</dbReference>
<dbReference type="InterPro" id="IPR058031">
    <property type="entry name" value="AAA_lid_NorR"/>
</dbReference>
<evidence type="ECO:0000256" key="2">
    <source>
        <dbReference type="ARBA" id="ARBA00022840"/>
    </source>
</evidence>
<dbReference type="InterPro" id="IPR003593">
    <property type="entry name" value="AAA+_ATPase"/>
</dbReference>
<proteinExistence type="predicted"/>
<keyword evidence="3" id="KW-0597">Phosphoprotein</keyword>
<sequence length="454" mass="50003">MDASKHMILLVDDDPALLRLLSIRLTAAGYEVITADSGAQALTLTAMHYPQLVITDLQMGEMDGMVLFDSLHRSHPTLPVIILTAHGSIPEAVAATQRGVFGFLTKPFDGKDLLVQVEKALRLSGSTPEPGKSTRDDDWRKAILTRSPLMEDVLRQVRLVAESDASVLIYGESGTGKELIAQAIHLASRRRGQAFVPVNCGAIPETLLESELFGYAKGAFTGATQDHVGLFQAAHQGTLFLDEIGDMPLALQVKLLRVLQEKQVRPVGTTKTVAIDVRIVSATHRSLESEMQKGNFREDLYYRLKVVALTLPNLAARREDIPLLATHFLERCAAKSQKHVTGFAPDALEMLVQAPWPGNVRHLLNVVEQTVILSTTPIIPASLVRQALSNTPGTLPPLDDAKHLFEQEYLVRLLKITHGNVSQAARLAGRNRTEFYRLLERHQLDPVQFRAAEV</sequence>
<feature type="modified residue" description="4-aspartylphosphate" evidence="3">
    <location>
        <position position="56"/>
    </location>
</feature>
<reference evidence="6" key="1">
    <citation type="submission" date="2019-03" db="EMBL/GenBank/DDBJ databases">
        <title>Lake Tanganyika Metagenome-Assembled Genomes (MAGs).</title>
        <authorList>
            <person name="Tran P."/>
        </authorList>
    </citation>
    <scope>NUCLEOTIDE SEQUENCE</scope>
    <source>
        <strain evidence="6">K_DeepCast_65m_m2_066</strain>
    </source>
</reference>
<dbReference type="InterPro" id="IPR009057">
    <property type="entry name" value="Homeodomain-like_sf"/>
</dbReference>
<dbReference type="SMART" id="SM00448">
    <property type="entry name" value="REC"/>
    <property type="match status" value="1"/>
</dbReference>
<evidence type="ECO:0000256" key="3">
    <source>
        <dbReference type="PROSITE-ProRule" id="PRU00169"/>
    </source>
</evidence>
<organism evidence="6 7">
    <name type="scientific">Tectimicrobiota bacterium</name>
    <dbReference type="NCBI Taxonomy" id="2528274"/>
    <lineage>
        <taxon>Bacteria</taxon>
        <taxon>Pseudomonadati</taxon>
        <taxon>Nitrospinota/Tectimicrobiota group</taxon>
        <taxon>Candidatus Tectimicrobiota</taxon>
    </lineage>
</organism>
<dbReference type="AlphaFoldDB" id="A0A937VZF9"/>
<dbReference type="InterPro" id="IPR025662">
    <property type="entry name" value="Sigma_54_int_dom_ATP-bd_1"/>
</dbReference>
<dbReference type="SUPFAM" id="SSF52172">
    <property type="entry name" value="CheY-like"/>
    <property type="match status" value="1"/>
</dbReference>
<keyword evidence="1" id="KW-0547">Nucleotide-binding</keyword>
<dbReference type="GO" id="GO:0000160">
    <property type="term" value="P:phosphorelay signal transduction system"/>
    <property type="evidence" value="ECO:0007669"/>
    <property type="project" value="InterPro"/>
</dbReference>
<feature type="domain" description="Response regulatory" evidence="5">
    <location>
        <begin position="7"/>
        <end position="121"/>
    </location>
</feature>
<dbReference type="InterPro" id="IPR027417">
    <property type="entry name" value="P-loop_NTPase"/>
</dbReference>
<evidence type="ECO:0000259" key="4">
    <source>
        <dbReference type="PROSITE" id="PS50045"/>
    </source>
</evidence>
<keyword evidence="2" id="KW-0067">ATP-binding</keyword>
<dbReference type="InterPro" id="IPR001789">
    <property type="entry name" value="Sig_transdc_resp-reg_receiver"/>
</dbReference>
<dbReference type="InterPro" id="IPR002078">
    <property type="entry name" value="Sigma_54_int"/>
</dbReference>
<dbReference type="PROSITE" id="PS50045">
    <property type="entry name" value="SIGMA54_INTERACT_4"/>
    <property type="match status" value="1"/>
</dbReference>
<feature type="domain" description="Sigma-54 factor interaction" evidence="4">
    <location>
        <begin position="143"/>
        <end position="372"/>
    </location>
</feature>
<dbReference type="Gene3D" id="1.10.8.60">
    <property type="match status" value="1"/>
</dbReference>
<evidence type="ECO:0000313" key="7">
    <source>
        <dbReference type="Proteomes" id="UP000712673"/>
    </source>
</evidence>
<dbReference type="PANTHER" id="PTHR32071">
    <property type="entry name" value="TRANSCRIPTIONAL REGULATORY PROTEIN"/>
    <property type="match status" value="1"/>
</dbReference>
<dbReference type="Gene3D" id="1.10.10.60">
    <property type="entry name" value="Homeodomain-like"/>
    <property type="match status" value="1"/>
</dbReference>
<dbReference type="CDD" id="cd00009">
    <property type="entry name" value="AAA"/>
    <property type="match status" value="1"/>
</dbReference>